<gene>
    <name evidence="1" type="ORF">ACFSQW_07360</name>
</gene>
<accession>A0ABW5KZ70</accession>
<sequence length="184" mass="21074">MKNNSDSTKTSSLKTLAILQNKQIGERLKGLRNLLAKRPEEISSVLSMSTNTLKGAENGENVGIEVINELILFYGYTLQEFYSLKKLPSWKALMQRIIKYHISIKSVAHGILEERSGLMELLEHRLIPNTKLFENWVDEQGVIDYCKKNYSFTYDTATNTLNSAVKKGWLQRDDNISPKKYKLS</sequence>
<evidence type="ECO:0000313" key="2">
    <source>
        <dbReference type="Proteomes" id="UP001597440"/>
    </source>
</evidence>
<proteinExistence type="predicted"/>
<name>A0ABW5KZ70_9SPHI</name>
<evidence type="ECO:0000313" key="1">
    <source>
        <dbReference type="EMBL" id="MFD2554201.1"/>
    </source>
</evidence>
<dbReference type="Proteomes" id="UP001597440">
    <property type="component" value="Unassembled WGS sequence"/>
</dbReference>
<evidence type="ECO:0008006" key="3">
    <source>
        <dbReference type="Google" id="ProtNLM"/>
    </source>
</evidence>
<organism evidence="1 2">
    <name type="scientific">Sphingobacterium tabacisoli</name>
    <dbReference type="NCBI Taxonomy" id="2044855"/>
    <lineage>
        <taxon>Bacteria</taxon>
        <taxon>Pseudomonadati</taxon>
        <taxon>Bacteroidota</taxon>
        <taxon>Sphingobacteriia</taxon>
        <taxon>Sphingobacteriales</taxon>
        <taxon>Sphingobacteriaceae</taxon>
        <taxon>Sphingobacterium</taxon>
    </lineage>
</organism>
<dbReference type="EMBL" id="JBHULD010000008">
    <property type="protein sequence ID" value="MFD2554201.1"/>
    <property type="molecule type" value="Genomic_DNA"/>
</dbReference>
<keyword evidence="2" id="KW-1185">Reference proteome</keyword>
<comment type="caution">
    <text evidence="1">The sequence shown here is derived from an EMBL/GenBank/DDBJ whole genome shotgun (WGS) entry which is preliminary data.</text>
</comment>
<protein>
    <recommendedName>
        <fullName evidence="3">HTH cro/C1-type domain-containing protein</fullName>
    </recommendedName>
</protein>
<dbReference type="RefSeq" id="WP_210355998.1">
    <property type="nucleotide sequence ID" value="NZ_JAEQMU010000006.1"/>
</dbReference>
<reference evidence="2" key="1">
    <citation type="journal article" date="2019" name="Int. J. Syst. Evol. Microbiol.">
        <title>The Global Catalogue of Microorganisms (GCM) 10K type strain sequencing project: providing services to taxonomists for standard genome sequencing and annotation.</title>
        <authorList>
            <consortium name="The Broad Institute Genomics Platform"/>
            <consortium name="The Broad Institute Genome Sequencing Center for Infectious Disease"/>
            <person name="Wu L."/>
            <person name="Ma J."/>
        </authorList>
    </citation>
    <scope>NUCLEOTIDE SEQUENCE [LARGE SCALE GENOMIC DNA]</scope>
    <source>
        <strain evidence="2">KCTC 52298</strain>
    </source>
</reference>
<dbReference type="SUPFAM" id="SSF47413">
    <property type="entry name" value="lambda repressor-like DNA-binding domains"/>
    <property type="match status" value="1"/>
</dbReference>
<dbReference type="InterPro" id="IPR010982">
    <property type="entry name" value="Lambda_DNA-bd_dom_sf"/>
</dbReference>